<accession>A0ABX0JKM7</accession>
<dbReference type="InterPro" id="IPR003675">
    <property type="entry name" value="Rce1/LyrA-like_dom"/>
</dbReference>
<evidence type="ECO:0000313" key="3">
    <source>
        <dbReference type="EMBL" id="NHN83792.1"/>
    </source>
</evidence>
<keyword evidence="3" id="KW-0482">Metalloprotease</keyword>
<feature type="transmembrane region" description="Helical" evidence="1">
    <location>
        <begin position="40"/>
        <end position="57"/>
    </location>
</feature>
<comment type="caution">
    <text evidence="3">The sequence shown here is derived from an EMBL/GenBank/DDBJ whole genome shotgun (WGS) entry which is preliminary data.</text>
</comment>
<reference evidence="3 4" key="1">
    <citation type="journal article" date="2020" name="Int. J. Syst. Evol. Microbiol.">
        <title>Novel acetic acid bacteria from cider fermentations: Acetobacter conturbans sp. nov. and Acetobacter fallax sp. nov.</title>
        <authorList>
            <person name="Sombolestani A.S."/>
            <person name="Cleenwerck I."/>
            <person name="Cnockaert M."/>
            <person name="Borremans W."/>
            <person name="Wieme A.D."/>
            <person name="De Vuyst L."/>
            <person name="Vandamme P."/>
        </authorList>
    </citation>
    <scope>NUCLEOTIDE SEQUENCE [LARGE SCALE GENOMIC DNA]</scope>
    <source>
        <strain evidence="3 4">LMG 30640</strain>
    </source>
</reference>
<feature type="transmembrane region" description="Helical" evidence="1">
    <location>
        <begin position="77"/>
        <end position="96"/>
    </location>
</feature>
<organism evidence="3 4">
    <name type="scientific">Acetobacter musti</name>
    <dbReference type="NCBI Taxonomy" id="864732"/>
    <lineage>
        <taxon>Bacteria</taxon>
        <taxon>Pseudomonadati</taxon>
        <taxon>Pseudomonadota</taxon>
        <taxon>Alphaproteobacteria</taxon>
        <taxon>Acetobacterales</taxon>
        <taxon>Acetobacteraceae</taxon>
        <taxon>Acetobacter</taxon>
    </lineage>
</organism>
<keyword evidence="1" id="KW-0472">Membrane</keyword>
<keyword evidence="1" id="KW-0812">Transmembrane</keyword>
<feature type="transmembrane region" description="Helical" evidence="1">
    <location>
        <begin position="108"/>
        <end position="126"/>
    </location>
</feature>
<name>A0ABX0JKM7_9PROT</name>
<sequence length="221" mass="25172">MTGADTENRILLGVRFRLATEFILIFAGGPLLILVLHRPGVLFILLWAGAATAWLSTRSKQCVSSEPSETRSEIRILFLRFVLLAPCIALASWFFLPETFLSLPSERPLFWAAIMVLYPLLSVWPQEMLYRQFLFMRYAPLFRRKSVLIAASALAFGFAHVIFLNPVAIIMTLAGGFMFARDYARHQLLRLTCLEHALYGCLIFTVGLGRFFYTGDAWHHH</sequence>
<keyword evidence="4" id="KW-1185">Reference proteome</keyword>
<proteinExistence type="predicted"/>
<gene>
    <name evidence="3" type="ORF">GOB93_03935</name>
</gene>
<dbReference type="Proteomes" id="UP000635278">
    <property type="component" value="Unassembled WGS sequence"/>
</dbReference>
<evidence type="ECO:0000256" key="1">
    <source>
        <dbReference type="SAM" id="Phobius"/>
    </source>
</evidence>
<keyword evidence="1" id="KW-1133">Transmembrane helix</keyword>
<feature type="domain" description="CAAX prenyl protease 2/Lysostaphin resistance protein A-like" evidence="2">
    <location>
        <begin position="110"/>
        <end position="199"/>
    </location>
</feature>
<feature type="transmembrane region" description="Helical" evidence="1">
    <location>
        <begin position="12"/>
        <end position="34"/>
    </location>
</feature>
<keyword evidence="3" id="KW-0378">Hydrolase</keyword>
<evidence type="ECO:0000259" key="2">
    <source>
        <dbReference type="Pfam" id="PF02517"/>
    </source>
</evidence>
<protein>
    <submittedName>
        <fullName evidence="3">CPBP family intramembrane metalloprotease</fullName>
    </submittedName>
</protein>
<keyword evidence="3" id="KW-0645">Protease</keyword>
<evidence type="ECO:0000313" key="4">
    <source>
        <dbReference type="Proteomes" id="UP000635278"/>
    </source>
</evidence>
<dbReference type="EMBL" id="WOTB01000003">
    <property type="protein sequence ID" value="NHN83792.1"/>
    <property type="molecule type" value="Genomic_DNA"/>
</dbReference>
<feature type="transmembrane region" description="Helical" evidence="1">
    <location>
        <begin position="197"/>
        <end position="213"/>
    </location>
</feature>
<dbReference type="Pfam" id="PF02517">
    <property type="entry name" value="Rce1-like"/>
    <property type="match status" value="1"/>
</dbReference>
<dbReference type="GO" id="GO:0008237">
    <property type="term" value="F:metallopeptidase activity"/>
    <property type="evidence" value="ECO:0007669"/>
    <property type="project" value="UniProtKB-KW"/>
</dbReference>
<feature type="transmembrane region" description="Helical" evidence="1">
    <location>
        <begin position="147"/>
        <end position="177"/>
    </location>
</feature>